<evidence type="ECO:0000313" key="2">
    <source>
        <dbReference type="Proteomes" id="UP000230821"/>
    </source>
</evidence>
<reference evidence="1 2" key="1">
    <citation type="submission" date="2017-10" db="EMBL/GenBank/DDBJ databases">
        <title>Novel microbial diversity and functional potential in the marine mammal oral microbiome.</title>
        <authorList>
            <person name="Dudek N.K."/>
            <person name="Sun C.L."/>
            <person name="Burstein D."/>
            <person name="Kantor R.S."/>
            <person name="Aliaga Goltsman D.S."/>
            <person name="Bik E.M."/>
            <person name="Thomas B.C."/>
            <person name="Banfield J.F."/>
            <person name="Relman D.A."/>
        </authorList>
    </citation>
    <scope>NUCLEOTIDE SEQUENCE [LARGE SCALE GENOMIC DNA]</scope>
    <source>
        <strain evidence="1">DOLJORAL78_47_16</strain>
    </source>
</reference>
<dbReference type="EMBL" id="PDSK01000093">
    <property type="protein sequence ID" value="PIE33895.1"/>
    <property type="molecule type" value="Genomic_DNA"/>
</dbReference>
<comment type="caution">
    <text evidence="1">The sequence shown here is derived from an EMBL/GenBank/DDBJ whole genome shotgun (WGS) entry which is preliminary data.</text>
</comment>
<organism evidence="1 2">
    <name type="scientific">candidate division KSB3 bacterium</name>
    <dbReference type="NCBI Taxonomy" id="2044937"/>
    <lineage>
        <taxon>Bacteria</taxon>
        <taxon>candidate division KSB3</taxon>
    </lineage>
</organism>
<proteinExistence type="predicted"/>
<dbReference type="Proteomes" id="UP000230821">
    <property type="component" value="Unassembled WGS sequence"/>
</dbReference>
<dbReference type="AlphaFoldDB" id="A0A2G6KE35"/>
<sequence>MTYDEDIEWGHMENTASDVSGTVSGEVIMNDISNVISVIGESVYNIEIVVDSLKEAGFETAVARNGSMGSNGRRRKTWISNSEEQSGGHNLLSRMKSNCAKCSFI</sequence>
<accession>A0A2G6KE35</accession>
<protein>
    <submittedName>
        <fullName evidence="1">Uncharacterized protein</fullName>
    </submittedName>
</protein>
<gene>
    <name evidence="1" type="ORF">CSA56_09405</name>
</gene>
<name>A0A2G6KE35_9BACT</name>
<evidence type="ECO:0000313" key="1">
    <source>
        <dbReference type="EMBL" id="PIE33895.1"/>
    </source>
</evidence>